<dbReference type="Pfam" id="PF02660">
    <property type="entry name" value="G3P_acyltransf"/>
    <property type="match status" value="1"/>
</dbReference>
<dbReference type="GO" id="GO:0005886">
    <property type="term" value="C:plasma membrane"/>
    <property type="evidence" value="ECO:0007669"/>
    <property type="project" value="UniProtKB-SubCell"/>
</dbReference>
<keyword evidence="11" id="KW-0012">Acyltransferase</keyword>
<keyword evidence="7 10" id="KW-0472">Membrane</keyword>
<dbReference type="EMBL" id="DTMZ01000112">
    <property type="protein sequence ID" value="HGD13423.1"/>
    <property type="molecule type" value="Genomic_DNA"/>
</dbReference>
<feature type="transmembrane region" description="Helical" evidence="10">
    <location>
        <begin position="121"/>
        <end position="149"/>
    </location>
</feature>
<keyword evidence="6 10" id="KW-0443">Lipid metabolism</keyword>
<comment type="subcellular location">
    <subcellularLocation>
        <location evidence="10">Cell membrane</location>
        <topology evidence="10">Multi-pass membrane protein</topology>
    </subcellularLocation>
</comment>
<evidence type="ECO:0000256" key="6">
    <source>
        <dbReference type="ARBA" id="ARBA00023098"/>
    </source>
</evidence>
<reference evidence="11" key="1">
    <citation type="journal article" date="2020" name="mSystems">
        <title>Genome- and Community-Level Interaction Insights into Carbon Utilization and Element Cycling Functions of Hydrothermarchaeota in Hydrothermal Sediment.</title>
        <authorList>
            <person name="Zhou Z."/>
            <person name="Liu Y."/>
            <person name="Xu W."/>
            <person name="Pan J."/>
            <person name="Luo Z.H."/>
            <person name="Li M."/>
        </authorList>
    </citation>
    <scope>NUCLEOTIDE SEQUENCE [LARGE SCALE GENOMIC DNA]</scope>
    <source>
        <strain evidence="11">SpSt-914</strain>
    </source>
</reference>
<keyword evidence="1 10" id="KW-1003">Cell membrane</keyword>
<keyword evidence="3 10" id="KW-0808">Transferase</keyword>
<gene>
    <name evidence="10 11" type="primary">plsY</name>
    <name evidence="11" type="ORF">ENX16_05025</name>
</gene>
<sequence length="204" mass="22272">MVNPVLAALGFLIGFLCGSVPFGYLAGVINQIDIRKHGSGNIGFTNVQRILGLKWALPVLVLDSAKGVLPVIFARSFNLVPLTVGIGAVLGHIFTPWLKFNGGKGVATTIGVAALLCPRSLLWSLLLFLIILFITGYVSLASISLALALPVMTFFFYRAQLSLLLFTIVIAIIIIYRHISNIRRLLSHREPKFGLWLRVFGKSL</sequence>
<dbReference type="EC" id="2.3.1.275" evidence="10"/>
<comment type="catalytic activity">
    <reaction evidence="10">
        <text>an acyl phosphate + sn-glycerol 3-phosphate = a 1-acyl-sn-glycero-3-phosphate + phosphate</text>
        <dbReference type="Rhea" id="RHEA:34075"/>
        <dbReference type="ChEBI" id="CHEBI:43474"/>
        <dbReference type="ChEBI" id="CHEBI:57597"/>
        <dbReference type="ChEBI" id="CHEBI:57970"/>
        <dbReference type="ChEBI" id="CHEBI:59918"/>
        <dbReference type="EC" id="2.3.1.275"/>
    </reaction>
</comment>
<feature type="transmembrane region" description="Helical" evidence="10">
    <location>
        <begin position="6"/>
        <end position="29"/>
    </location>
</feature>
<accession>A0A7V3PU76</accession>
<evidence type="ECO:0000256" key="1">
    <source>
        <dbReference type="ARBA" id="ARBA00022475"/>
    </source>
</evidence>
<evidence type="ECO:0000256" key="8">
    <source>
        <dbReference type="ARBA" id="ARBA00023209"/>
    </source>
</evidence>
<comment type="function">
    <text evidence="10">Catalyzes the transfer of an acyl group from acyl-phosphate (acyl-PO(4)) to glycerol-3-phosphate (G3P) to form lysophosphatidic acid (LPA). This enzyme utilizes acyl-phosphate as fatty acyl donor, but not acyl-CoA or acyl-ACP.</text>
</comment>
<evidence type="ECO:0000256" key="2">
    <source>
        <dbReference type="ARBA" id="ARBA00022516"/>
    </source>
</evidence>
<dbReference type="AlphaFoldDB" id="A0A7V3PU76"/>
<comment type="similarity">
    <text evidence="10">Belongs to the PlsY family.</text>
</comment>
<keyword evidence="9 10" id="KW-1208">Phospholipid metabolism</keyword>
<evidence type="ECO:0000256" key="4">
    <source>
        <dbReference type="ARBA" id="ARBA00022692"/>
    </source>
</evidence>
<comment type="caution">
    <text evidence="11">The sequence shown here is derived from an EMBL/GenBank/DDBJ whole genome shotgun (WGS) entry which is preliminary data.</text>
</comment>
<keyword evidence="8 10" id="KW-0594">Phospholipid biosynthesis</keyword>
<keyword evidence="5 10" id="KW-1133">Transmembrane helix</keyword>
<keyword evidence="2 10" id="KW-0444">Lipid biosynthesis</keyword>
<keyword evidence="4 10" id="KW-0812">Transmembrane</keyword>
<dbReference type="PANTHER" id="PTHR30309:SF0">
    <property type="entry name" value="GLYCEROL-3-PHOSPHATE ACYLTRANSFERASE-RELATED"/>
    <property type="match status" value="1"/>
</dbReference>
<dbReference type="InterPro" id="IPR003811">
    <property type="entry name" value="G3P_acylTferase_PlsY"/>
</dbReference>
<evidence type="ECO:0000256" key="9">
    <source>
        <dbReference type="ARBA" id="ARBA00023264"/>
    </source>
</evidence>
<evidence type="ECO:0000313" key="11">
    <source>
        <dbReference type="EMBL" id="HGD13423.1"/>
    </source>
</evidence>
<evidence type="ECO:0000256" key="7">
    <source>
        <dbReference type="ARBA" id="ARBA00023136"/>
    </source>
</evidence>
<organism evidence="11">
    <name type="scientific">candidate division WOR-3 bacterium</name>
    <dbReference type="NCBI Taxonomy" id="2052148"/>
    <lineage>
        <taxon>Bacteria</taxon>
        <taxon>Bacteria division WOR-3</taxon>
    </lineage>
</organism>
<proteinExistence type="inferred from homology"/>
<feature type="transmembrane region" description="Helical" evidence="10">
    <location>
        <begin position="79"/>
        <end position="100"/>
    </location>
</feature>
<evidence type="ECO:0000256" key="10">
    <source>
        <dbReference type="HAMAP-Rule" id="MF_01043"/>
    </source>
</evidence>
<evidence type="ECO:0000256" key="5">
    <source>
        <dbReference type="ARBA" id="ARBA00022989"/>
    </source>
</evidence>
<dbReference type="NCBIfam" id="TIGR00023">
    <property type="entry name" value="glycerol-3-phosphate 1-O-acyltransferase PlsY"/>
    <property type="match status" value="1"/>
</dbReference>
<comment type="subunit">
    <text evidence="10">Probably interacts with PlsX.</text>
</comment>
<name>A0A7V3PU76_UNCW3</name>
<dbReference type="GO" id="GO:0043772">
    <property type="term" value="F:acyl-phosphate glycerol-3-phosphate acyltransferase activity"/>
    <property type="evidence" value="ECO:0007669"/>
    <property type="project" value="UniProtKB-UniRule"/>
</dbReference>
<dbReference type="SMART" id="SM01207">
    <property type="entry name" value="G3P_acyltransf"/>
    <property type="match status" value="1"/>
</dbReference>
<evidence type="ECO:0000256" key="3">
    <source>
        <dbReference type="ARBA" id="ARBA00022679"/>
    </source>
</evidence>
<dbReference type="UniPathway" id="UPA00085"/>
<protein>
    <recommendedName>
        <fullName evidence="10">Glycerol-3-phosphate acyltransferase</fullName>
    </recommendedName>
    <alternativeName>
        <fullName evidence="10">Acyl-PO4 G3P acyltransferase</fullName>
    </alternativeName>
    <alternativeName>
        <fullName evidence="10">Acyl-phosphate--glycerol-3-phosphate acyltransferase</fullName>
    </alternativeName>
    <alternativeName>
        <fullName evidence="10">G3P acyltransferase</fullName>
        <shortName evidence="10">GPAT</shortName>
        <ecNumber evidence="10">2.3.1.275</ecNumber>
    </alternativeName>
    <alternativeName>
        <fullName evidence="10">Lysophosphatidic acid synthase</fullName>
        <shortName evidence="10">LPA synthase</shortName>
    </alternativeName>
</protein>
<dbReference type="PANTHER" id="PTHR30309">
    <property type="entry name" value="INNER MEMBRANE PROTEIN YGIH"/>
    <property type="match status" value="1"/>
</dbReference>
<feature type="transmembrane region" description="Helical" evidence="10">
    <location>
        <begin position="155"/>
        <end position="176"/>
    </location>
</feature>
<dbReference type="HAMAP" id="MF_01043">
    <property type="entry name" value="PlsY"/>
    <property type="match status" value="1"/>
</dbReference>
<comment type="pathway">
    <text evidence="10">Lipid metabolism; phospholipid metabolism.</text>
</comment>
<dbReference type="GO" id="GO:0008654">
    <property type="term" value="P:phospholipid biosynthetic process"/>
    <property type="evidence" value="ECO:0007669"/>
    <property type="project" value="UniProtKB-UniRule"/>
</dbReference>